<keyword evidence="2" id="KW-1185">Reference proteome</keyword>
<organism evidence="1 2">
    <name type="scientific">Entomophthora muscae</name>
    <dbReference type="NCBI Taxonomy" id="34485"/>
    <lineage>
        <taxon>Eukaryota</taxon>
        <taxon>Fungi</taxon>
        <taxon>Fungi incertae sedis</taxon>
        <taxon>Zoopagomycota</taxon>
        <taxon>Entomophthoromycotina</taxon>
        <taxon>Entomophthoromycetes</taxon>
        <taxon>Entomophthorales</taxon>
        <taxon>Entomophthoraceae</taxon>
        <taxon>Entomophthora</taxon>
    </lineage>
</organism>
<accession>A0ACC2UMW1</accession>
<protein>
    <submittedName>
        <fullName evidence="1">Uncharacterized protein</fullName>
    </submittedName>
</protein>
<evidence type="ECO:0000313" key="2">
    <source>
        <dbReference type="Proteomes" id="UP001165960"/>
    </source>
</evidence>
<evidence type="ECO:0000313" key="1">
    <source>
        <dbReference type="EMBL" id="KAJ9087692.1"/>
    </source>
</evidence>
<reference evidence="1" key="1">
    <citation type="submission" date="2022-04" db="EMBL/GenBank/DDBJ databases">
        <title>Genome of the entomopathogenic fungus Entomophthora muscae.</title>
        <authorList>
            <person name="Elya C."/>
            <person name="Lovett B.R."/>
            <person name="Lee E."/>
            <person name="Macias A.M."/>
            <person name="Hajek A.E."/>
            <person name="De Bivort B.L."/>
            <person name="Kasson M.T."/>
            <person name="De Fine Licht H.H."/>
            <person name="Stajich J.E."/>
        </authorList>
    </citation>
    <scope>NUCLEOTIDE SEQUENCE</scope>
    <source>
        <strain evidence="1">Berkeley</strain>
    </source>
</reference>
<sequence length="236" mass="26594">MIVLFNRKPSKRWEMIYWVVSTTLPLAINIPVLVAGIFGKNPYGNCAVIRGTKVNDIIAFVYNVGFSSITITYCLVIAMLVICKVKKETYNQTMESLTNTNALSDQIPILSLKSLICRTCMYPSSFFLAYFGSNIALTYEYIFKSIPMSLVYWARFGYCSRGILHLFSFLADPIVGQNILNIMSSNPGKCCSQSKMVQENENSSQCGFSYETLISPSSQDVTPCLRDEISKFLRFI</sequence>
<dbReference type="Proteomes" id="UP001165960">
    <property type="component" value="Unassembled WGS sequence"/>
</dbReference>
<dbReference type="EMBL" id="QTSX02000213">
    <property type="protein sequence ID" value="KAJ9087692.1"/>
    <property type="molecule type" value="Genomic_DNA"/>
</dbReference>
<comment type="caution">
    <text evidence="1">The sequence shown here is derived from an EMBL/GenBank/DDBJ whole genome shotgun (WGS) entry which is preliminary data.</text>
</comment>
<gene>
    <name evidence="1" type="ORF">DSO57_1030671</name>
</gene>
<name>A0ACC2UMW1_9FUNG</name>
<proteinExistence type="predicted"/>